<proteinExistence type="predicted"/>
<evidence type="ECO:0000313" key="2">
    <source>
        <dbReference type="Proteomes" id="UP000315312"/>
    </source>
</evidence>
<comment type="caution">
    <text evidence="1">The sequence shown here is derived from an EMBL/GenBank/DDBJ whole genome shotgun (WGS) entry which is preliminary data.</text>
</comment>
<dbReference type="RefSeq" id="WP_133607236.1">
    <property type="nucleotide sequence ID" value="NZ_SNZC01000001.1"/>
</dbReference>
<accession>A0A562KJ77</accession>
<keyword evidence="2" id="KW-1185">Reference proteome</keyword>
<protein>
    <submittedName>
        <fullName evidence="1">Uncharacterized protein</fullName>
    </submittedName>
</protein>
<organism evidence="1 2">
    <name type="scientific">Flavobacterium cheniae</name>
    <dbReference type="NCBI Taxonomy" id="295428"/>
    <lineage>
        <taxon>Bacteria</taxon>
        <taxon>Pseudomonadati</taxon>
        <taxon>Bacteroidota</taxon>
        <taxon>Flavobacteriia</taxon>
        <taxon>Flavobacteriales</taxon>
        <taxon>Flavobacteriaceae</taxon>
        <taxon>Flavobacterium</taxon>
    </lineage>
</organism>
<dbReference type="AlphaFoldDB" id="A0A562KJ77"/>
<dbReference type="EMBL" id="VLKM01000004">
    <property type="protein sequence ID" value="TWH95440.1"/>
    <property type="molecule type" value="Genomic_DNA"/>
</dbReference>
<sequence>MKHYFLILISFLIISCEKDCKNLKIGTFELKGIDGTIHTIVRNEIYQTEYLNDSNIVVQYNIKWTSPCSYEIYNRKVLSNLDFNIEHQDTIRFEITEINGNVHKIISKFKDIDEVYENSLQKIK</sequence>
<gene>
    <name evidence="1" type="ORF">IP97_01116</name>
</gene>
<name>A0A562KJ77_9FLAO</name>
<dbReference type="OrthoDB" id="983030at2"/>
<dbReference type="Proteomes" id="UP000315312">
    <property type="component" value="Unassembled WGS sequence"/>
</dbReference>
<reference evidence="1 2" key="1">
    <citation type="journal article" date="2015" name="Stand. Genomic Sci.">
        <title>Genomic Encyclopedia of Bacterial and Archaeal Type Strains, Phase III: the genomes of soil and plant-associated and newly described type strains.</title>
        <authorList>
            <person name="Whitman W.B."/>
            <person name="Woyke T."/>
            <person name="Klenk H.P."/>
            <person name="Zhou Y."/>
            <person name="Lilburn T.G."/>
            <person name="Beck B.J."/>
            <person name="De Vos P."/>
            <person name="Vandamme P."/>
            <person name="Eisen J.A."/>
            <person name="Garrity G."/>
            <person name="Hugenholtz P."/>
            <person name="Kyrpides N.C."/>
        </authorList>
    </citation>
    <scope>NUCLEOTIDE SEQUENCE [LARGE SCALE GENOMIC DNA]</scope>
    <source>
        <strain evidence="1 2">CGMCC 1.6844</strain>
    </source>
</reference>
<evidence type="ECO:0000313" key="1">
    <source>
        <dbReference type="EMBL" id="TWH95440.1"/>
    </source>
</evidence>
<dbReference type="PROSITE" id="PS51257">
    <property type="entry name" value="PROKAR_LIPOPROTEIN"/>
    <property type="match status" value="1"/>
</dbReference>